<feature type="region of interest" description="Disordered" evidence="10">
    <location>
        <begin position="1633"/>
        <end position="1685"/>
    </location>
</feature>
<evidence type="ECO:0000313" key="14">
    <source>
        <dbReference type="EMBL" id="KAK7479419.1"/>
    </source>
</evidence>
<keyword evidence="6 11" id="KW-1133">Transmembrane helix</keyword>
<evidence type="ECO:0000259" key="13">
    <source>
        <dbReference type="PROSITE" id="PS50853"/>
    </source>
</evidence>
<dbReference type="FunFam" id="2.60.40.10:FF:000028">
    <property type="entry name" value="Neuronal cell adhesion molecule"/>
    <property type="match status" value="1"/>
</dbReference>
<dbReference type="Gene3D" id="2.60.40.10">
    <property type="entry name" value="Immunoglobulins"/>
    <property type="match status" value="14"/>
</dbReference>
<dbReference type="InterPro" id="IPR003599">
    <property type="entry name" value="Ig_sub"/>
</dbReference>
<dbReference type="Pfam" id="PF13927">
    <property type="entry name" value="Ig_3"/>
    <property type="match status" value="4"/>
</dbReference>
<dbReference type="Pfam" id="PF25059">
    <property type="entry name" value="FN3_DSCAM-DSCAML_C"/>
    <property type="match status" value="1"/>
</dbReference>
<dbReference type="FunFam" id="2.60.40.10:FF:000032">
    <property type="entry name" value="palladin isoform X1"/>
    <property type="match status" value="1"/>
</dbReference>
<feature type="domain" description="Ig-like" evidence="12">
    <location>
        <begin position="622"/>
        <end position="712"/>
    </location>
</feature>
<dbReference type="InterPro" id="IPR003961">
    <property type="entry name" value="FN3_dom"/>
</dbReference>
<feature type="domain" description="Ig-like" evidence="12">
    <location>
        <begin position="341"/>
        <end position="434"/>
    </location>
</feature>
<feature type="domain" description="Ig-like" evidence="12">
    <location>
        <begin position="439"/>
        <end position="523"/>
    </location>
</feature>
<keyword evidence="3" id="KW-0732">Signal</keyword>
<evidence type="ECO:0000256" key="9">
    <source>
        <dbReference type="ARBA" id="ARBA00023319"/>
    </source>
</evidence>
<dbReference type="Pfam" id="PF00041">
    <property type="entry name" value="fn3"/>
    <property type="match status" value="5"/>
</dbReference>
<dbReference type="FunFam" id="2.60.40.10:FF:001049">
    <property type="entry name" value="Down syndrome cell adhesion molecule-like protein Dscam2"/>
    <property type="match status" value="1"/>
</dbReference>
<comment type="subcellular location">
    <subcellularLocation>
        <location evidence="1">Membrane</location>
        <topology evidence="1">Single-pass type I membrane protein</topology>
    </subcellularLocation>
</comment>
<feature type="domain" description="Ig-like" evidence="12">
    <location>
        <begin position="722"/>
        <end position="818"/>
    </location>
</feature>
<dbReference type="FunFam" id="2.60.40.10:FF:000093">
    <property type="entry name" value="Down syndrome cell adhesion molecule, isoform B"/>
    <property type="match status" value="1"/>
</dbReference>
<dbReference type="SUPFAM" id="SSF49265">
    <property type="entry name" value="Fibronectin type III"/>
    <property type="match status" value="3"/>
</dbReference>
<evidence type="ECO:0000256" key="6">
    <source>
        <dbReference type="ARBA" id="ARBA00022989"/>
    </source>
</evidence>
<feature type="domain" description="Ig-like" evidence="12">
    <location>
        <begin position="527"/>
        <end position="617"/>
    </location>
</feature>
<feature type="compositionally biased region" description="Basic residues" evidence="10">
    <location>
        <begin position="1910"/>
        <end position="1927"/>
    </location>
</feature>
<feature type="domain" description="Fibronectin type-III" evidence="13">
    <location>
        <begin position="1309"/>
        <end position="1402"/>
    </location>
</feature>
<dbReference type="PANTHER" id="PTHR44170:SF6">
    <property type="entry name" value="CONTACTIN"/>
    <property type="match status" value="1"/>
</dbReference>
<dbReference type="InterPro" id="IPR003598">
    <property type="entry name" value="Ig_sub2"/>
</dbReference>
<evidence type="ECO:0000256" key="2">
    <source>
        <dbReference type="ARBA" id="ARBA00022692"/>
    </source>
</evidence>
<dbReference type="SMART" id="SM00060">
    <property type="entry name" value="FN3"/>
    <property type="match status" value="5"/>
</dbReference>
<dbReference type="InterPro" id="IPR013098">
    <property type="entry name" value="Ig_I-set"/>
</dbReference>
<evidence type="ECO:0000259" key="12">
    <source>
        <dbReference type="PROSITE" id="PS50835"/>
    </source>
</evidence>
<reference evidence="14 15" key="1">
    <citation type="journal article" date="2023" name="Sci. Data">
        <title>Genome assembly of the Korean intertidal mud-creeper Batillaria attramentaria.</title>
        <authorList>
            <person name="Patra A.K."/>
            <person name="Ho P.T."/>
            <person name="Jun S."/>
            <person name="Lee S.J."/>
            <person name="Kim Y."/>
            <person name="Won Y.J."/>
        </authorList>
    </citation>
    <scope>NUCLEOTIDE SEQUENCE [LARGE SCALE GENOMIC DNA]</scope>
    <source>
        <strain evidence="14">Wonlab-2016</strain>
    </source>
</reference>
<dbReference type="InterPro" id="IPR036179">
    <property type="entry name" value="Ig-like_dom_sf"/>
</dbReference>
<feature type="non-terminal residue" evidence="14">
    <location>
        <position position="1"/>
    </location>
</feature>
<feature type="domain" description="Fibronectin type-III" evidence="13">
    <location>
        <begin position="923"/>
        <end position="1025"/>
    </location>
</feature>
<feature type="domain" description="Ig-like" evidence="12">
    <location>
        <begin position="159"/>
        <end position="245"/>
    </location>
</feature>
<evidence type="ECO:0000256" key="7">
    <source>
        <dbReference type="ARBA" id="ARBA00023136"/>
    </source>
</evidence>
<feature type="region of interest" description="Disordered" evidence="10">
    <location>
        <begin position="1720"/>
        <end position="1750"/>
    </location>
</feature>
<keyword evidence="4" id="KW-0677">Repeat</keyword>
<dbReference type="Pfam" id="PF07679">
    <property type="entry name" value="I-set"/>
    <property type="match status" value="4"/>
</dbReference>
<comment type="caution">
    <text evidence="14">The sequence shown here is derived from an EMBL/GenBank/DDBJ whole genome shotgun (WGS) entry which is preliminary data.</text>
</comment>
<feature type="compositionally biased region" description="Polar residues" evidence="10">
    <location>
        <begin position="1835"/>
        <end position="1848"/>
    </location>
</feature>
<dbReference type="PANTHER" id="PTHR44170">
    <property type="entry name" value="PROTEIN SIDEKICK"/>
    <property type="match status" value="1"/>
</dbReference>
<dbReference type="FunFam" id="2.60.40.10:FF:000104">
    <property type="entry name" value="Down syndrome cell adhesion molecule b"/>
    <property type="match status" value="1"/>
</dbReference>
<keyword evidence="5" id="KW-0130">Cell adhesion</keyword>
<evidence type="ECO:0000256" key="8">
    <source>
        <dbReference type="ARBA" id="ARBA00023157"/>
    </source>
</evidence>
<feature type="compositionally biased region" description="Low complexity" evidence="10">
    <location>
        <begin position="1942"/>
        <end position="1955"/>
    </location>
</feature>
<evidence type="ECO:0000313" key="15">
    <source>
        <dbReference type="Proteomes" id="UP001519460"/>
    </source>
</evidence>
<feature type="transmembrane region" description="Helical" evidence="11">
    <location>
        <begin position="1538"/>
        <end position="1560"/>
    </location>
</feature>
<feature type="compositionally biased region" description="Low complexity" evidence="10">
    <location>
        <begin position="1800"/>
        <end position="1810"/>
    </location>
</feature>
<dbReference type="InterPro" id="IPR056754">
    <property type="entry name" value="DSCAM/DSCAML_C"/>
</dbReference>
<protein>
    <recommendedName>
        <fullName evidence="16">Down syndrome cell adhesion molecule</fullName>
    </recommendedName>
</protein>
<dbReference type="PROSITE" id="PS50835">
    <property type="entry name" value="IG_LIKE"/>
    <property type="match status" value="8"/>
</dbReference>
<evidence type="ECO:0000256" key="3">
    <source>
        <dbReference type="ARBA" id="ARBA00022729"/>
    </source>
</evidence>
<dbReference type="InterPro" id="IPR013783">
    <property type="entry name" value="Ig-like_fold"/>
</dbReference>
<feature type="compositionally biased region" description="Basic and acidic residues" evidence="10">
    <location>
        <begin position="1667"/>
        <end position="1685"/>
    </location>
</feature>
<evidence type="ECO:0000256" key="4">
    <source>
        <dbReference type="ARBA" id="ARBA00022737"/>
    </source>
</evidence>
<dbReference type="FunFam" id="2.60.40.10:FF:000333">
    <property type="entry name" value="Down syndrome cell adhesion molecule"/>
    <property type="match status" value="1"/>
</dbReference>
<proteinExistence type="predicted"/>
<dbReference type="EMBL" id="JACVVK020000303">
    <property type="protein sequence ID" value="KAK7479419.1"/>
    <property type="molecule type" value="Genomic_DNA"/>
</dbReference>
<evidence type="ECO:0000256" key="10">
    <source>
        <dbReference type="SAM" id="MobiDB-lite"/>
    </source>
</evidence>
<keyword evidence="8" id="KW-1015">Disulfide bond</keyword>
<feature type="region of interest" description="Disordered" evidence="10">
    <location>
        <begin position="1786"/>
        <end position="1974"/>
    </location>
</feature>
<dbReference type="FunFam" id="2.60.40.10:FF:000017">
    <property type="entry name" value="Down syndrome cell adhesion molecule b"/>
    <property type="match status" value="1"/>
</dbReference>
<keyword evidence="7 11" id="KW-0472">Membrane</keyword>
<dbReference type="GO" id="GO:0007155">
    <property type="term" value="P:cell adhesion"/>
    <property type="evidence" value="ECO:0007669"/>
    <property type="project" value="UniProtKB-KW"/>
</dbReference>
<feature type="compositionally biased region" description="Basic and acidic residues" evidence="10">
    <location>
        <begin position="1811"/>
        <end position="1823"/>
    </location>
</feature>
<feature type="domain" description="Fibronectin type-III" evidence="13">
    <location>
        <begin position="1030"/>
        <end position="1126"/>
    </location>
</feature>
<dbReference type="InterPro" id="IPR007110">
    <property type="entry name" value="Ig-like_dom"/>
</dbReference>
<gene>
    <name evidence="14" type="ORF">BaRGS_00029336</name>
</gene>
<feature type="compositionally biased region" description="Basic and acidic residues" evidence="10">
    <location>
        <begin position="1864"/>
        <end position="1884"/>
    </location>
</feature>
<organism evidence="14 15">
    <name type="scientific">Batillaria attramentaria</name>
    <dbReference type="NCBI Taxonomy" id="370345"/>
    <lineage>
        <taxon>Eukaryota</taxon>
        <taxon>Metazoa</taxon>
        <taxon>Spiralia</taxon>
        <taxon>Lophotrochozoa</taxon>
        <taxon>Mollusca</taxon>
        <taxon>Gastropoda</taxon>
        <taxon>Caenogastropoda</taxon>
        <taxon>Sorbeoconcha</taxon>
        <taxon>Cerithioidea</taxon>
        <taxon>Batillariidae</taxon>
        <taxon>Batillaria</taxon>
    </lineage>
</organism>
<feature type="domain" description="Ig-like" evidence="12">
    <location>
        <begin position="1229"/>
        <end position="1295"/>
    </location>
</feature>
<keyword evidence="2 11" id="KW-0812">Transmembrane</keyword>
<name>A0ABD0JWE4_9CAEN</name>
<keyword evidence="9" id="KW-0393">Immunoglobulin domain</keyword>
<evidence type="ECO:0000256" key="11">
    <source>
        <dbReference type="SAM" id="Phobius"/>
    </source>
</evidence>
<feature type="non-terminal residue" evidence="14">
    <location>
        <position position="2044"/>
    </location>
</feature>
<dbReference type="SMART" id="SM00408">
    <property type="entry name" value="IGc2"/>
    <property type="match status" value="9"/>
</dbReference>
<evidence type="ECO:0008006" key="16">
    <source>
        <dbReference type="Google" id="ProtNLM"/>
    </source>
</evidence>
<feature type="domain" description="Fibronectin type-III" evidence="13">
    <location>
        <begin position="820"/>
        <end position="918"/>
    </location>
</feature>
<dbReference type="PROSITE" id="PS50853">
    <property type="entry name" value="FN3"/>
    <property type="match status" value="5"/>
</dbReference>
<evidence type="ECO:0000256" key="1">
    <source>
        <dbReference type="ARBA" id="ARBA00004479"/>
    </source>
</evidence>
<accession>A0ABD0JWE4</accession>
<dbReference type="GO" id="GO:0005886">
    <property type="term" value="C:plasma membrane"/>
    <property type="evidence" value="ECO:0007669"/>
    <property type="project" value="UniProtKB-SubCell"/>
</dbReference>
<sequence>AESTFCGRAGVCLSERQWPFWLQASSSDHSSCPDGLVMSGCIDSDVWKVLVDQYRNYDVQLNDKWVIRGNTAVMRCLIFPTYVTAHVQVTGWTQSTKKIHAGSRVSILPDGVLHIRDVRNEDQMSMYTCTTRNVLTGDEKSSGFAYLRVHDPPAGGEKPVITESISSMTVKQSEQVELPCVSSQAYPVPAYTWTKDGTAVNIDNYHYRQLGGNLVIVNSTVRDTGNYVCTASNAHGKDTATSVVTVFSLLSVHVDPVEQTVDAGNAAKFNCNVAGHPIDRLSWYKNGERLVNSSRIVIQSGNQLVVNDVRRQDQGMYQCFIGNDRETVQGSAQLSLGAAKPMLVNDFRELFVQRGQAVALRCRFSGNPTPTVTWQLDGTSLPNDPRIATNSFPTADGDVISYVNISQIEVPYGGEYSCSAVNNVGRAEHGARLNVYGTPYIKPMPNVTATASKRLTLRCYVSGYPIYTITWSRGGRVLPVNHLQRVVKGALIIETVQNEDAGQYTCTASNRDGQVVNRSVFVTVVEPPVIDAFSFPSRKQGDRIVVTCVISSGDLPITIAWEKDGKSIPHDLGVMVQKLGTYSSMLSIADASPKHDGNYTCHASNAAASASYTAPLHVDVPPRWVVEPEDSFVVLYETVQLDCQTAGTPDPRIQWKKAEDATSGNYRPVQLEQSSSHMTLLRNGTLRIIKAREEDHGYYLCHASNGIGMGISKVVFLRVHIPARFNEPRKNYTVLKNHNVTMECQAVGDKPLSVSWSFNGKPVSDSHPRAKINTQSTPRGTLSQLTLQPALRNDTGFYSCNAKNNFGHGALISHLVVNEPPEAATGLEVINVTSRTITLRWKKPFDGNSPLLSYTVQYKNESDVWQGVLANVTVPAAVPEATLPNMFPSFAYHVRVIANNSIGYSPPSEVVTATTLEEAPSGPPHDVNVKAIGSQALQVQWQAPARGIRNGHILGYYIGYRETQSPAQFLYITKTTEPLESDDVVLMHTIHNLKKFTEYTVHVKAYNSMGISPPSKDMMVFTLEDVPSQPPKNVQASTLSPRSIRVAWSPPPLYTLHGILQGYKVLYKPVRMDEDESDANFVTSARLEVILNNLERYTNYSIQVLAYTRKGEGVRSEPIYVVTQQDKPDKPTGIKALPVNASSILVAWQPPVNPNGELTHYTLYYRNGSASVNEEQSRIVHADVLHVWLLELAENVEYAFRVTAATVMGEGEKTQFASATPRRQVPWHQPVTLRCLAVGSPPPSIMWTVRGQQLRTEGRYKILQNGSLIIDGVIGSDAANYTCTASNENGESHISYMLRVQVGDHTGTPPHAPRLNLVLTTTSTIQVNWLSGSNGGSPIQGFVLSYKKEHNGWKSIRLGPSNRTYIAAGLMCGTQYRFTIHAFNRLGDSPDSQVIEAKTNGSAPIMPPQSMLLKEINVTSVTLDITSWLTSGCPIRYFSVKYRLWGDTDFHLVSGNVPSNIVSGFESSTIAVTTLVDGVQDSGSSPGHVVRNVVTAHSDAGSTDSELKFATLTYTGSTIEPIYVMHKQQVEFYQKVHVMLPLCGTIVVIMVTVVAIFLFCRRRKERLRYKETSSNLRRDITAETSLMNDLDKRVNTDLDSSSSTLPDQFTKRNVNLLSLYSDDNLHANSQVPVYLPDHSTKTTSENGSIGRSASRKHAPSHEYQSSRIRESQAHQPDPRKFSPLDFVDHMKSSEEEDDIAQQKAAAQREQVMLTTPSESYVPFFHTKPPKGEKPRYKKHPPPLPAPRKPTKVEAFVVTKEGYDNHGVILSPRRYASADHIHALFTQPPRPQSAYKSQRHSLLSSVTTVSSSRDELLEALENAKRHPPPPVLYESQPESSSQPTDSSVATEPGIREFTQSPPKPNEQREASCEVPPYERELEKRPLRPRPVRVELSSDTTECEGVKERSPPRRVRGRHRGRQRGHVTNKRQLGTTFVPRRANSRTSTTSSEEVTYSFGGEKGSPGRPLSPAYSSHRPPAYPAEGYAYGGPVVPVAKRGGRTTPHCKLHPEAALPPGGECRPLVISRGQVTLSSPNEEDEHVSLLD</sequence>
<dbReference type="CDD" id="cd00063">
    <property type="entry name" value="FN3"/>
    <property type="match status" value="5"/>
</dbReference>
<feature type="compositionally biased region" description="Polar residues" evidence="10">
    <location>
        <begin position="1641"/>
        <end position="1651"/>
    </location>
</feature>
<evidence type="ECO:0000256" key="5">
    <source>
        <dbReference type="ARBA" id="ARBA00022889"/>
    </source>
</evidence>
<feature type="domain" description="Fibronectin type-III" evidence="13">
    <location>
        <begin position="1130"/>
        <end position="1224"/>
    </location>
</feature>
<dbReference type="InterPro" id="IPR036116">
    <property type="entry name" value="FN3_sf"/>
</dbReference>
<feature type="domain" description="Ig-like" evidence="12">
    <location>
        <begin position="250"/>
        <end position="335"/>
    </location>
</feature>
<dbReference type="SMART" id="SM00409">
    <property type="entry name" value="IG"/>
    <property type="match status" value="9"/>
</dbReference>
<dbReference type="SUPFAM" id="SSF48726">
    <property type="entry name" value="Immunoglobulin"/>
    <property type="match status" value="9"/>
</dbReference>
<dbReference type="Proteomes" id="UP001519460">
    <property type="component" value="Unassembled WGS sequence"/>
</dbReference>
<keyword evidence="15" id="KW-1185">Reference proteome</keyword>